<gene>
    <name evidence="2" type="ORF">TSACC_22345</name>
</gene>
<evidence type="ECO:0000313" key="3">
    <source>
        <dbReference type="Proteomes" id="UP000076023"/>
    </source>
</evidence>
<dbReference type="Gene3D" id="3.40.50.150">
    <property type="entry name" value="Vaccinia Virus protein VP39"/>
    <property type="match status" value="1"/>
</dbReference>
<evidence type="ECO:0000259" key="1">
    <source>
        <dbReference type="Pfam" id="PF00891"/>
    </source>
</evidence>
<name>A0A146GAR6_TERSA</name>
<keyword evidence="2" id="KW-0808">Transferase</keyword>
<comment type="caution">
    <text evidence="2">The sequence shown here is derived from an EMBL/GenBank/DDBJ whole genome shotgun (WGS) entry which is preliminary data.</text>
</comment>
<dbReference type="GO" id="GO:0032259">
    <property type="term" value="P:methylation"/>
    <property type="evidence" value="ECO:0007669"/>
    <property type="project" value="UniProtKB-KW"/>
</dbReference>
<dbReference type="InParanoid" id="A0A146GAR6"/>
<dbReference type="STRING" id="690879.TSACC_22345"/>
<keyword evidence="2" id="KW-0489">Methyltransferase</keyword>
<dbReference type="Proteomes" id="UP000076023">
    <property type="component" value="Unassembled WGS sequence"/>
</dbReference>
<dbReference type="GO" id="GO:0008171">
    <property type="term" value="F:O-methyltransferase activity"/>
    <property type="evidence" value="ECO:0007669"/>
    <property type="project" value="InterPro"/>
</dbReference>
<dbReference type="Pfam" id="PF00891">
    <property type="entry name" value="Methyltransf_2"/>
    <property type="match status" value="1"/>
</dbReference>
<dbReference type="RefSeq" id="WP_075079602.1">
    <property type="nucleotide sequence ID" value="NZ_BDCO01000002.1"/>
</dbReference>
<protein>
    <submittedName>
        <fullName evidence="2">O-methyltransferase</fullName>
    </submittedName>
</protein>
<reference evidence="3" key="1">
    <citation type="journal article" date="2017" name="Genome Announc.">
        <title>Draft Genome Sequence of Terrimicrobium sacchariphilum NM-5T, a Facultative Anaerobic Soil Bacterium of the Class Spartobacteria.</title>
        <authorList>
            <person name="Qiu Y.L."/>
            <person name="Tourlousse D.M."/>
            <person name="Matsuura N."/>
            <person name="Ohashi A."/>
            <person name="Sekiguchi Y."/>
        </authorList>
    </citation>
    <scope>NUCLEOTIDE SEQUENCE [LARGE SCALE GENOMIC DNA]</scope>
    <source>
        <strain evidence="3">NM-5</strain>
    </source>
</reference>
<dbReference type="InterPro" id="IPR001077">
    <property type="entry name" value="COMT_C"/>
</dbReference>
<organism evidence="2 3">
    <name type="scientific">Terrimicrobium sacchariphilum</name>
    <dbReference type="NCBI Taxonomy" id="690879"/>
    <lineage>
        <taxon>Bacteria</taxon>
        <taxon>Pseudomonadati</taxon>
        <taxon>Verrucomicrobiota</taxon>
        <taxon>Terrimicrobiia</taxon>
        <taxon>Terrimicrobiales</taxon>
        <taxon>Terrimicrobiaceae</taxon>
        <taxon>Terrimicrobium</taxon>
    </lineage>
</organism>
<feature type="domain" description="O-methyltransferase C-terminal" evidence="1">
    <location>
        <begin position="47"/>
        <end position="132"/>
    </location>
</feature>
<sequence>MAITRVVESELLDNLDANDPEALRSRQDLRMINALMGNQIWFLRQFRKFPPSSFAGIVEIGAGEGCLSRAIHRHYPAIPLTAMDLQPRPAGLVKDISWIQGNLFDLLPRISADVLIGGMIIHHFTDDQLAMLGSHLQNFRAIFVCEPYRSRFSMALAYLMWPLVGRVTRHDMPASIRAGFRRGELADLLQLSGQWEIHETVDGRGSFRFAAIRR</sequence>
<dbReference type="CDD" id="cd02440">
    <property type="entry name" value="AdoMet_MTases"/>
    <property type="match status" value="1"/>
</dbReference>
<accession>A0A146GAR6</accession>
<proteinExistence type="predicted"/>
<evidence type="ECO:0000313" key="2">
    <source>
        <dbReference type="EMBL" id="GAT33924.1"/>
    </source>
</evidence>
<keyword evidence="3" id="KW-1185">Reference proteome</keyword>
<dbReference type="SUPFAM" id="SSF53335">
    <property type="entry name" value="S-adenosyl-L-methionine-dependent methyltransferases"/>
    <property type="match status" value="1"/>
</dbReference>
<dbReference type="EMBL" id="BDCO01000002">
    <property type="protein sequence ID" value="GAT33924.1"/>
    <property type="molecule type" value="Genomic_DNA"/>
</dbReference>
<dbReference type="InterPro" id="IPR029063">
    <property type="entry name" value="SAM-dependent_MTases_sf"/>
</dbReference>
<dbReference type="AlphaFoldDB" id="A0A146GAR6"/>